<dbReference type="InterPro" id="IPR035965">
    <property type="entry name" value="PAS-like_dom_sf"/>
</dbReference>
<dbReference type="SMART" id="SM00304">
    <property type="entry name" value="HAMP"/>
    <property type="match status" value="1"/>
</dbReference>
<feature type="transmembrane region" description="Helical" evidence="9">
    <location>
        <begin position="17"/>
        <end position="37"/>
    </location>
</feature>
<dbReference type="PRINTS" id="PR00344">
    <property type="entry name" value="BCTRLSENSOR"/>
</dbReference>
<evidence type="ECO:0000256" key="3">
    <source>
        <dbReference type="ARBA" id="ARBA00012438"/>
    </source>
</evidence>
<feature type="transmembrane region" description="Helical" evidence="9">
    <location>
        <begin position="188"/>
        <end position="210"/>
    </location>
</feature>
<dbReference type="InterPro" id="IPR004358">
    <property type="entry name" value="Sig_transdc_His_kin-like_C"/>
</dbReference>
<feature type="domain" description="Histidine kinase" evidence="10">
    <location>
        <begin position="403"/>
        <end position="638"/>
    </location>
</feature>
<evidence type="ECO:0000256" key="9">
    <source>
        <dbReference type="SAM" id="Phobius"/>
    </source>
</evidence>
<keyword evidence="12" id="KW-0934">Plastid</keyword>
<evidence type="ECO:0000256" key="4">
    <source>
        <dbReference type="ARBA" id="ARBA00022553"/>
    </source>
</evidence>
<dbReference type="CDD" id="cd06225">
    <property type="entry name" value="HAMP"/>
    <property type="match status" value="1"/>
</dbReference>
<evidence type="ECO:0000256" key="7">
    <source>
        <dbReference type="ARBA" id="ARBA00023012"/>
    </source>
</evidence>
<accession>A0A4D6WPJ1</accession>
<protein>
    <recommendedName>
        <fullName evidence="8">Uncharacterized sensor-like histidine kinase ycf26</fullName>
        <ecNumber evidence="3">2.7.13.3</ecNumber>
    </recommendedName>
</protein>
<organism evidence="12">
    <name type="scientific">Bornetia secundiflora</name>
    <dbReference type="NCBI Taxonomy" id="2575637"/>
    <lineage>
        <taxon>Eukaryota</taxon>
        <taxon>Rhodophyta</taxon>
        <taxon>Florideophyceae</taxon>
        <taxon>Rhodymeniophycidae</taxon>
        <taxon>Ceramiales</taxon>
        <taxon>Wrangeliaceae</taxon>
        <taxon>Bornetia</taxon>
    </lineage>
</organism>
<comment type="catalytic activity">
    <reaction evidence="1">
        <text>ATP + protein L-histidine = ADP + protein N-phospho-L-histidine.</text>
        <dbReference type="EC" id="2.7.13.3"/>
    </reaction>
</comment>
<dbReference type="GO" id="GO:0000155">
    <property type="term" value="F:phosphorelay sensor kinase activity"/>
    <property type="evidence" value="ECO:0007669"/>
    <property type="project" value="InterPro"/>
</dbReference>
<keyword evidence="6" id="KW-0418">Kinase</keyword>
<dbReference type="InterPro" id="IPR036890">
    <property type="entry name" value="HATPase_C_sf"/>
</dbReference>
<dbReference type="SUPFAM" id="SSF55785">
    <property type="entry name" value="PYP-like sensor domain (PAS domain)"/>
    <property type="match status" value="1"/>
</dbReference>
<feature type="domain" description="HAMP" evidence="11">
    <location>
        <begin position="207"/>
        <end position="259"/>
    </location>
</feature>
<dbReference type="InterPro" id="IPR003594">
    <property type="entry name" value="HATPase_dom"/>
</dbReference>
<evidence type="ECO:0000256" key="6">
    <source>
        <dbReference type="ARBA" id="ARBA00022777"/>
    </source>
</evidence>
<dbReference type="SMART" id="SM00387">
    <property type="entry name" value="HATPase_c"/>
    <property type="match status" value="1"/>
</dbReference>
<comment type="subcellular location">
    <subcellularLocation>
        <location evidence="2">Plastid</location>
        <location evidence="2">Chloroplast membrane</location>
        <topology evidence="2">Multi-pass membrane protein</topology>
    </subcellularLocation>
</comment>
<evidence type="ECO:0000259" key="11">
    <source>
        <dbReference type="PROSITE" id="PS50885"/>
    </source>
</evidence>
<dbReference type="PANTHER" id="PTHR43711:SF13">
    <property type="entry name" value="DRUG SENSORY PROTEIN A"/>
    <property type="match status" value="1"/>
</dbReference>
<dbReference type="Pfam" id="PF02518">
    <property type="entry name" value="HATPase_c"/>
    <property type="match status" value="1"/>
</dbReference>
<dbReference type="Pfam" id="PF00512">
    <property type="entry name" value="HisKA"/>
    <property type="match status" value="1"/>
</dbReference>
<dbReference type="PANTHER" id="PTHR43711">
    <property type="entry name" value="TWO-COMPONENT HISTIDINE KINASE"/>
    <property type="match status" value="1"/>
</dbReference>
<evidence type="ECO:0000256" key="1">
    <source>
        <dbReference type="ARBA" id="ARBA00000085"/>
    </source>
</evidence>
<reference evidence="12" key="1">
    <citation type="journal article" date="2019" name="Mol. Phylogenet. Evol.">
        <title>Morphological evolution and classification of the red algal order Ceramiales inferred using plastid phylogenomics.</title>
        <authorList>
            <person name="Diaz-Tapia P."/>
            <person name="Pasella M.M."/>
            <person name="Verbruggen H."/>
            <person name="Maggs C.A."/>
        </authorList>
    </citation>
    <scope>NUCLEOTIDE SEQUENCE</scope>
    <source>
        <strain evidence="12">PD2926</strain>
    </source>
</reference>
<gene>
    <name evidence="12" type="primary">dfr</name>
</gene>
<dbReference type="SMART" id="SM00388">
    <property type="entry name" value="HisKA"/>
    <property type="match status" value="1"/>
</dbReference>
<geneLocation type="plastid" evidence="12"/>
<evidence type="ECO:0000256" key="2">
    <source>
        <dbReference type="ARBA" id="ARBA00004508"/>
    </source>
</evidence>
<dbReference type="Gene3D" id="3.30.450.20">
    <property type="entry name" value="PAS domain"/>
    <property type="match status" value="1"/>
</dbReference>
<dbReference type="SUPFAM" id="SSF47384">
    <property type="entry name" value="Homodimeric domain of signal transducing histidine kinase"/>
    <property type="match status" value="1"/>
</dbReference>
<dbReference type="Gene3D" id="3.30.565.10">
    <property type="entry name" value="Histidine kinase-like ATPase, C-terminal domain"/>
    <property type="match status" value="1"/>
</dbReference>
<proteinExistence type="predicted"/>
<dbReference type="PROSITE" id="PS50885">
    <property type="entry name" value="HAMP"/>
    <property type="match status" value="1"/>
</dbReference>
<keyword evidence="7" id="KW-0902">Two-component regulatory system</keyword>
<dbReference type="Gene3D" id="1.10.287.130">
    <property type="match status" value="1"/>
</dbReference>
<dbReference type="AlphaFoldDB" id="A0A4D6WPJ1"/>
<reference evidence="12" key="2">
    <citation type="submission" date="2019-04" db="EMBL/GenBank/DDBJ databases">
        <authorList>
            <person name="Pasella M."/>
        </authorList>
    </citation>
    <scope>NUCLEOTIDE SEQUENCE</scope>
    <source>
        <strain evidence="12">PD2926</strain>
    </source>
</reference>
<evidence type="ECO:0000256" key="8">
    <source>
        <dbReference type="ARBA" id="ARBA00069102"/>
    </source>
</evidence>
<dbReference type="InterPro" id="IPR005467">
    <property type="entry name" value="His_kinase_dom"/>
</dbReference>
<keyword evidence="9" id="KW-0812">Transmembrane</keyword>
<dbReference type="CDD" id="cd00082">
    <property type="entry name" value="HisKA"/>
    <property type="match status" value="1"/>
</dbReference>
<keyword evidence="4" id="KW-0597">Phosphoprotein</keyword>
<dbReference type="EMBL" id="MK814615">
    <property type="protein sequence ID" value="QCI04721.1"/>
    <property type="molecule type" value="Genomic_DNA"/>
</dbReference>
<evidence type="ECO:0000313" key="12">
    <source>
        <dbReference type="EMBL" id="QCI04721.1"/>
    </source>
</evidence>
<dbReference type="GO" id="GO:0031969">
    <property type="term" value="C:chloroplast membrane"/>
    <property type="evidence" value="ECO:0007669"/>
    <property type="project" value="UniProtKB-SubCell"/>
</dbReference>
<dbReference type="EC" id="2.7.13.3" evidence="3"/>
<dbReference type="SUPFAM" id="SSF55874">
    <property type="entry name" value="ATPase domain of HSP90 chaperone/DNA topoisomerase II/histidine kinase"/>
    <property type="match status" value="1"/>
</dbReference>
<dbReference type="InterPro" id="IPR036097">
    <property type="entry name" value="HisK_dim/P_sf"/>
</dbReference>
<dbReference type="PROSITE" id="PS50109">
    <property type="entry name" value="HIS_KIN"/>
    <property type="match status" value="1"/>
</dbReference>
<dbReference type="InterPro" id="IPR003661">
    <property type="entry name" value="HisK_dim/P_dom"/>
</dbReference>
<name>A0A4D6WPJ1_9FLOR</name>
<dbReference type="Gene3D" id="6.10.340.10">
    <property type="match status" value="1"/>
</dbReference>
<keyword evidence="9" id="KW-0472">Membrane</keyword>
<keyword evidence="9" id="KW-1133">Transmembrane helix</keyword>
<keyword evidence="5" id="KW-0808">Transferase</keyword>
<sequence length="639" mass="73052">MIIFIKFLRNINLKTHLIVFTVLSFSIIIIGLIFCYLSALKDDFSIINHLFSKDLGELLSSKILESINLDDRSQIFYLLEKIYLSMANIRYVALFCDDTGLLFSLPIYYSSLNKDNIVQANSHLFFDQDSNFYFNIPLVSNEIIFQKKITNIIVPLTKNGVNIGSLKLGININSVYIESSHFIYKVSLVAFIIIWLIAISISLLNALMIIEPINELSTGIKSISLGNFNTRIMVKYSGPFRELLLCFNEMAERLEYYEKNTVNKLIIEKNKLASIVSIIGDGTILINRDLRLLFANNVAIKVFNWHNLDITGKFISHYLPSHVNQILLPVFNKLVQTNCFTNYNKRTEEVCIHLDYGQHKVFRFILTAVLDRQTLILTSIAIIIQDISHEVRLNEAKDQFVGNVSHELRTPLCNIGSFLEIILDYSCSLTEEQKKHFLIIANDETKRLSRLVDDILDLSCLESDYYSNLVDVNIVDILISISKTSQLIADKNNIELILEIDERIEYVLGHEGLIFQVVSNLVSNAIKFTHIYGKIILRAYLLSGISLYINRSVKPEKDQYLGIIRIEIIDEGIGIDKQDQKIIFDRFVRIEDDVKTLKGTGLGLSIVKKILLNHYSHIMLQSELSVGTSLSFDLIHISN</sequence>
<evidence type="ECO:0000256" key="5">
    <source>
        <dbReference type="ARBA" id="ARBA00022679"/>
    </source>
</evidence>
<dbReference type="InterPro" id="IPR050736">
    <property type="entry name" value="Sensor_HK_Regulatory"/>
</dbReference>
<evidence type="ECO:0000259" key="10">
    <source>
        <dbReference type="PROSITE" id="PS50109"/>
    </source>
</evidence>
<dbReference type="InterPro" id="IPR003660">
    <property type="entry name" value="HAMP_dom"/>
</dbReference>
<dbReference type="FunFam" id="1.10.287.130:FF:000001">
    <property type="entry name" value="Two-component sensor histidine kinase"/>
    <property type="match status" value="1"/>
</dbReference>